<dbReference type="AlphaFoldDB" id="A0A8X8WKR2"/>
<reference evidence="3" key="1">
    <citation type="submission" date="2018-01" db="EMBL/GenBank/DDBJ databases">
        <authorList>
            <person name="Mao J.F."/>
        </authorList>
    </citation>
    <scope>NUCLEOTIDE SEQUENCE</scope>
    <source>
        <strain evidence="3">Huo1</strain>
        <tissue evidence="3">Leaf</tissue>
    </source>
</reference>
<protein>
    <recommendedName>
        <fullName evidence="5">CLAVATA3/ESR (CLE)-related protein 25</fullName>
    </recommendedName>
</protein>
<dbReference type="Proteomes" id="UP000298416">
    <property type="component" value="Unassembled WGS sequence"/>
</dbReference>
<gene>
    <name evidence="3" type="ORF">SASPL_142682</name>
</gene>
<feature type="signal peptide" evidence="2">
    <location>
        <begin position="1"/>
        <end position="23"/>
    </location>
</feature>
<dbReference type="PANTHER" id="PTHR34277">
    <property type="entry name" value="CLAVATA3/ESR (CLE)-RELATED PROTEIN 26"/>
    <property type="match status" value="1"/>
</dbReference>
<feature type="chain" id="PRO_5036483131" description="CLAVATA3/ESR (CLE)-related protein 25" evidence="2">
    <location>
        <begin position="24"/>
        <end position="78"/>
    </location>
</feature>
<feature type="region of interest" description="Disordered" evidence="1">
    <location>
        <begin position="52"/>
        <end position="78"/>
    </location>
</feature>
<evidence type="ECO:0000313" key="3">
    <source>
        <dbReference type="EMBL" id="KAG6396531.1"/>
    </source>
</evidence>
<evidence type="ECO:0008006" key="5">
    <source>
        <dbReference type="Google" id="ProtNLM"/>
    </source>
</evidence>
<evidence type="ECO:0000313" key="4">
    <source>
        <dbReference type="Proteomes" id="UP000298416"/>
    </source>
</evidence>
<dbReference type="EMBL" id="PNBA02000016">
    <property type="protein sequence ID" value="KAG6396531.1"/>
    <property type="molecule type" value="Genomic_DNA"/>
</dbReference>
<feature type="compositionally biased region" description="Basic residues" evidence="1">
    <location>
        <begin position="65"/>
        <end position="78"/>
    </location>
</feature>
<sequence>MSKVLHLLLQLLVVVSIIAAAAGNWKHRELGRNIAREKQIWDSSKFDLNYVNKRKIPNGPDPIHNRRTGSSRRPPGKA</sequence>
<keyword evidence="2" id="KW-0732">Signal</keyword>
<accession>A0A8X8WKR2</accession>
<dbReference type="InterPro" id="IPR039316">
    <property type="entry name" value="CLE25/26"/>
</dbReference>
<name>A0A8X8WKR2_SALSN</name>
<reference evidence="3" key="2">
    <citation type="submission" date="2020-08" db="EMBL/GenBank/DDBJ databases">
        <title>Plant Genome Project.</title>
        <authorList>
            <person name="Zhang R.-G."/>
        </authorList>
    </citation>
    <scope>NUCLEOTIDE SEQUENCE</scope>
    <source>
        <strain evidence="3">Huo1</strain>
        <tissue evidence="3">Leaf</tissue>
    </source>
</reference>
<organism evidence="3">
    <name type="scientific">Salvia splendens</name>
    <name type="common">Scarlet sage</name>
    <dbReference type="NCBI Taxonomy" id="180675"/>
    <lineage>
        <taxon>Eukaryota</taxon>
        <taxon>Viridiplantae</taxon>
        <taxon>Streptophyta</taxon>
        <taxon>Embryophyta</taxon>
        <taxon>Tracheophyta</taxon>
        <taxon>Spermatophyta</taxon>
        <taxon>Magnoliopsida</taxon>
        <taxon>eudicotyledons</taxon>
        <taxon>Gunneridae</taxon>
        <taxon>Pentapetalae</taxon>
        <taxon>asterids</taxon>
        <taxon>lamiids</taxon>
        <taxon>Lamiales</taxon>
        <taxon>Lamiaceae</taxon>
        <taxon>Nepetoideae</taxon>
        <taxon>Mentheae</taxon>
        <taxon>Salviinae</taxon>
        <taxon>Salvia</taxon>
        <taxon>Salvia subgen. Calosphace</taxon>
        <taxon>core Calosphace</taxon>
    </lineage>
</organism>
<dbReference type="PANTHER" id="PTHR34277:SF2">
    <property type="entry name" value="CLAVATA3_ESR (CLE)-RELATED PROTEIN 26"/>
    <property type="match status" value="1"/>
</dbReference>
<evidence type="ECO:0000256" key="2">
    <source>
        <dbReference type="SAM" id="SignalP"/>
    </source>
</evidence>
<comment type="caution">
    <text evidence="3">The sequence shown here is derived from an EMBL/GenBank/DDBJ whole genome shotgun (WGS) entry which is preliminary data.</text>
</comment>
<keyword evidence="4" id="KW-1185">Reference proteome</keyword>
<proteinExistence type="predicted"/>
<evidence type="ECO:0000256" key="1">
    <source>
        <dbReference type="SAM" id="MobiDB-lite"/>
    </source>
</evidence>